<sequence length="150" mass="16926">MEPQVLVPAFNIDGDTQLNQWDDEDMVSGSSSKQSYNFQASNVNPKREKYLRYRTRLNAAEVDYAVTINLQLGSGSMNYKLITHNILSSYQPSPSLMIPQKIEPLPLLLTITESSLSCKHVSSLARDFLVSLKLGCKPWYITLIKDKEAN</sequence>
<evidence type="ECO:0000313" key="2">
    <source>
        <dbReference type="Proteomes" id="UP000289738"/>
    </source>
</evidence>
<name>A0A445B2Q1_ARAHY</name>
<protein>
    <submittedName>
        <fullName evidence="1">Uncharacterized protein</fullName>
    </submittedName>
</protein>
<evidence type="ECO:0000313" key="1">
    <source>
        <dbReference type="EMBL" id="RYR32963.1"/>
    </source>
</evidence>
<proteinExistence type="predicted"/>
<accession>A0A445B2Q1</accession>
<dbReference type="EMBL" id="SDMP01000010">
    <property type="protein sequence ID" value="RYR32963.1"/>
    <property type="molecule type" value="Genomic_DNA"/>
</dbReference>
<gene>
    <name evidence="1" type="ORF">Ahy_A10g047485</name>
</gene>
<organism evidence="1 2">
    <name type="scientific">Arachis hypogaea</name>
    <name type="common">Peanut</name>
    <dbReference type="NCBI Taxonomy" id="3818"/>
    <lineage>
        <taxon>Eukaryota</taxon>
        <taxon>Viridiplantae</taxon>
        <taxon>Streptophyta</taxon>
        <taxon>Embryophyta</taxon>
        <taxon>Tracheophyta</taxon>
        <taxon>Spermatophyta</taxon>
        <taxon>Magnoliopsida</taxon>
        <taxon>eudicotyledons</taxon>
        <taxon>Gunneridae</taxon>
        <taxon>Pentapetalae</taxon>
        <taxon>rosids</taxon>
        <taxon>fabids</taxon>
        <taxon>Fabales</taxon>
        <taxon>Fabaceae</taxon>
        <taxon>Papilionoideae</taxon>
        <taxon>50 kb inversion clade</taxon>
        <taxon>dalbergioids sensu lato</taxon>
        <taxon>Dalbergieae</taxon>
        <taxon>Pterocarpus clade</taxon>
        <taxon>Arachis</taxon>
    </lineage>
</organism>
<dbReference type="Proteomes" id="UP000289738">
    <property type="component" value="Chromosome A10"/>
</dbReference>
<reference evidence="1 2" key="1">
    <citation type="submission" date="2019-01" db="EMBL/GenBank/DDBJ databases">
        <title>Sequencing of cultivated peanut Arachis hypogaea provides insights into genome evolution and oil improvement.</title>
        <authorList>
            <person name="Chen X."/>
        </authorList>
    </citation>
    <scope>NUCLEOTIDE SEQUENCE [LARGE SCALE GENOMIC DNA]</scope>
    <source>
        <strain evidence="2">cv. Fuhuasheng</strain>
        <tissue evidence="1">Leaves</tissue>
    </source>
</reference>
<dbReference type="AlphaFoldDB" id="A0A445B2Q1"/>
<keyword evidence="2" id="KW-1185">Reference proteome</keyword>
<comment type="caution">
    <text evidence="1">The sequence shown here is derived from an EMBL/GenBank/DDBJ whole genome shotgun (WGS) entry which is preliminary data.</text>
</comment>